<dbReference type="PROSITE" id="PS50048">
    <property type="entry name" value="ZN2_CY6_FUNGAL_2"/>
    <property type="match status" value="1"/>
</dbReference>
<reference evidence="8" key="1">
    <citation type="journal article" date="2017" name="Genome Biol.">
        <title>Comparative genomics reveals high biological diversity and specific adaptations in the industrially and medically important fungal genus Aspergillus.</title>
        <authorList>
            <person name="de Vries R.P."/>
            <person name="Riley R."/>
            <person name="Wiebenga A."/>
            <person name="Aguilar-Osorio G."/>
            <person name="Amillis S."/>
            <person name="Uchima C.A."/>
            <person name="Anderluh G."/>
            <person name="Asadollahi M."/>
            <person name="Askin M."/>
            <person name="Barry K."/>
            <person name="Battaglia E."/>
            <person name="Bayram O."/>
            <person name="Benocci T."/>
            <person name="Braus-Stromeyer S.A."/>
            <person name="Caldana C."/>
            <person name="Canovas D."/>
            <person name="Cerqueira G.C."/>
            <person name="Chen F."/>
            <person name="Chen W."/>
            <person name="Choi C."/>
            <person name="Clum A."/>
            <person name="Dos Santos R.A."/>
            <person name="Damasio A.R."/>
            <person name="Diallinas G."/>
            <person name="Emri T."/>
            <person name="Fekete E."/>
            <person name="Flipphi M."/>
            <person name="Freyberg S."/>
            <person name="Gallo A."/>
            <person name="Gournas C."/>
            <person name="Habgood R."/>
            <person name="Hainaut M."/>
            <person name="Harispe M.L."/>
            <person name="Henrissat B."/>
            <person name="Hilden K.S."/>
            <person name="Hope R."/>
            <person name="Hossain A."/>
            <person name="Karabika E."/>
            <person name="Karaffa L."/>
            <person name="Karanyi Z."/>
            <person name="Krasevec N."/>
            <person name="Kuo A."/>
            <person name="Kusch H."/>
            <person name="LaButti K."/>
            <person name="Lagendijk E.L."/>
            <person name="Lapidus A."/>
            <person name="Levasseur A."/>
            <person name="Lindquist E."/>
            <person name="Lipzen A."/>
            <person name="Logrieco A.F."/>
            <person name="MacCabe A."/>
            <person name="Maekelae M.R."/>
            <person name="Malavazi I."/>
            <person name="Melin P."/>
            <person name="Meyer V."/>
            <person name="Mielnichuk N."/>
            <person name="Miskei M."/>
            <person name="Molnar A.P."/>
            <person name="Mule G."/>
            <person name="Ngan C.Y."/>
            <person name="Orejas M."/>
            <person name="Orosz E."/>
            <person name="Ouedraogo J.P."/>
            <person name="Overkamp K.M."/>
            <person name="Park H.-S."/>
            <person name="Perrone G."/>
            <person name="Piumi F."/>
            <person name="Punt P.J."/>
            <person name="Ram A.F."/>
            <person name="Ramon A."/>
            <person name="Rauscher S."/>
            <person name="Record E."/>
            <person name="Riano-Pachon D.M."/>
            <person name="Robert V."/>
            <person name="Roehrig J."/>
            <person name="Ruller R."/>
            <person name="Salamov A."/>
            <person name="Salih N.S."/>
            <person name="Samson R.A."/>
            <person name="Sandor E."/>
            <person name="Sanguinetti M."/>
            <person name="Schuetze T."/>
            <person name="Sepcic K."/>
            <person name="Shelest E."/>
            <person name="Sherlock G."/>
            <person name="Sophianopoulou V."/>
            <person name="Squina F.M."/>
            <person name="Sun H."/>
            <person name="Susca A."/>
            <person name="Todd R.B."/>
            <person name="Tsang A."/>
            <person name="Unkles S.E."/>
            <person name="van de Wiele N."/>
            <person name="van Rossen-Uffink D."/>
            <person name="Oliveira J.V."/>
            <person name="Vesth T.C."/>
            <person name="Visser J."/>
            <person name="Yu J.-H."/>
            <person name="Zhou M."/>
            <person name="Andersen M.R."/>
            <person name="Archer D.B."/>
            <person name="Baker S.E."/>
            <person name="Benoit I."/>
            <person name="Brakhage A.A."/>
            <person name="Braus G.H."/>
            <person name="Fischer R."/>
            <person name="Frisvad J.C."/>
            <person name="Goldman G.H."/>
            <person name="Houbraken J."/>
            <person name="Oakley B."/>
            <person name="Pocsi I."/>
            <person name="Scazzocchio C."/>
            <person name="Seiboth B."/>
            <person name="vanKuyk P.A."/>
            <person name="Wortman J."/>
            <person name="Dyer P.S."/>
            <person name="Grigoriev I.V."/>
        </authorList>
    </citation>
    <scope>NUCLEOTIDE SEQUENCE [LARGE SCALE GENOMIC DNA]</scope>
    <source>
        <strain evidence="8">CBS 101740 / IMI 381727 / IBT 21946</strain>
    </source>
</reference>
<dbReference type="Pfam" id="PF04082">
    <property type="entry name" value="Fungal_trans"/>
    <property type="match status" value="1"/>
</dbReference>
<dbReference type="AlphaFoldDB" id="A0A1L9UYZ8"/>
<dbReference type="GO" id="GO:0009893">
    <property type="term" value="P:positive regulation of metabolic process"/>
    <property type="evidence" value="ECO:0007669"/>
    <property type="project" value="UniProtKB-ARBA"/>
</dbReference>
<gene>
    <name evidence="7" type="ORF">ASPBRDRAFT_24605</name>
</gene>
<dbReference type="OrthoDB" id="4685598at2759"/>
<keyword evidence="8" id="KW-1185">Reference proteome</keyword>
<dbReference type="InterPro" id="IPR036864">
    <property type="entry name" value="Zn2-C6_fun-type_DNA-bd_sf"/>
</dbReference>
<dbReference type="VEuPathDB" id="FungiDB:ASPBRDRAFT_24605"/>
<dbReference type="GO" id="GO:0008270">
    <property type="term" value="F:zinc ion binding"/>
    <property type="evidence" value="ECO:0007669"/>
    <property type="project" value="InterPro"/>
</dbReference>
<accession>A0A1L9UYZ8</accession>
<dbReference type="CDD" id="cd12148">
    <property type="entry name" value="fungal_TF_MHR"/>
    <property type="match status" value="1"/>
</dbReference>
<dbReference type="CDD" id="cd00067">
    <property type="entry name" value="GAL4"/>
    <property type="match status" value="1"/>
</dbReference>
<dbReference type="EMBL" id="KV878679">
    <property type="protein sequence ID" value="OJJ76890.1"/>
    <property type="molecule type" value="Genomic_DNA"/>
</dbReference>
<dbReference type="OMA" id="QSWKLIH"/>
<dbReference type="SUPFAM" id="SSF57701">
    <property type="entry name" value="Zn2/Cys6 DNA-binding domain"/>
    <property type="match status" value="1"/>
</dbReference>
<evidence type="ECO:0000259" key="6">
    <source>
        <dbReference type="PROSITE" id="PS50048"/>
    </source>
</evidence>
<evidence type="ECO:0000256" key="2">
    <source>
        <dbReference type="ARBA" id="ARBA00023015"/>
    </source>
</evidence>
<evidence type="ECO:0000313" key="7">
    <source>
        <dbReference type="EMBL" id="OJJ76890.1"/>
    </source>
</evidence>
<dbReference type="GO" id="GO:0003677">
    <property type="term" value="F:DNA binding"/>
    <property type="evidence" value="ECO:0007669"/>
    <property type="project" value="UniProtKB-KW"/>
</dbReference>
<evidence type="ECO:0000256" key="4">
    <source>
        <dbReference type="ARBA" id="ARBA00023163"/>
    </source>
</evidence>
<sequence>MNDTDVRSNTRKRAAVACEYCRKRKRRCDGRQPMCSLCQQSNRTICHYVVNLPTQAEGETGTDATTTGPDSSLTNRLARLEAATEEHSASMDAMKKQLRELITTANVSCTDDVLSYTPATTVQMTNPSPGGQTSTRIHDSVPMTIPLGHGSTSEDLLRARKVKLLLGGHPKNMFLKTEQKRGQPEEFTLRLDSTWATASGASLEETAAADLVNVYFAEVNPRFPILDQETFSVIFNSTDLKGEMDTTVALVLMVLALASVSQETADNIKGDTLSAAAFARPSIQFLLREWPSYCRTDTHLCQALFLAASWYNYLCRPLQAWRMIHMASTNIQHAFLESEGQEASVSQDLMRLCWAIFLVECSLRFGSDILAEYHLPRSGIENVMERLPYPECGPQSLDQHLLSWLGNLSARKLMNRVHFTIYNTTRSGSNDNVEHILDRLLDSPNANVLFATSAELNHQLNMWWDLLPMSIKPNMGDTDPGANKGDLLLRFWACGDIIFRPFLYKACSMPQGSVPEEVLLEPALSCIHRCRQFLQLVSSVTKLPSPFTMINLHSTLAVIINLTVASLCPFLAEYVSDIEELEEIAVSLLKRWSSKGSSIEIILKIALALRDKRRMVGSFN</sequence>
<feature type="domain" description="Zn(2)-C6 fungal-type" evidence="6">
    <location>
        <begin position="17"/>
        <end position="48"/>
    </location>
</feature>
<dbReference type="InterPro" id="IPR001138">
    <property type="entry name" value="Zn2Cys6_DnaBD"/>
</dbReference>
<evidence type="ECO:0000313" key="8">
    <source>
        <dbReference type="Proteomes" id="UP000184499"/>
    </source>
</evidence>
<proteinExistence type="predicted"/>
<dbReference type="GO" id="GO:0000981">
    <property type="term" value="F:DNA-binding transcription factor activity, RNA polymerase II-specific"/>
    <property type="evidence" value="ECO:0007669"/>
    <property type="project" value="InterPro"/>
</dbReference>
<keyword evidence="2" id="KW-0805">Transcription regulation</keyword>
<keyword evidence="4" id="KW-0804">Transcription</keyword>
<evidence type="ECO:0000256" key="3">
    <source>
        <dbReference type="ARBA" id="ARBA00023125"/>
    </source>
</evidence>
<dbReference type="GO" id="GO:0006351">
    <property type="term" value="P:DNA-templated transcription"/>
    <property type="evidence" value="ECO:0007669"/>
    <property type="project" value="InterPro"/>
</dbReference>
<dbReference type="PANTHER" id="PTHR47785">
    <property type="entry name" value="ZN(II)2CYS6 TRANSCRIPTION FACTOR (EUROFUNG)-RELATED-RELATED"/>
    <property type="match status" value="1"/>
</dbReference>
<evidence type="ECO:0000256" key="1">
    <source>
        <dbReference type="ARBA" id="ARBA00022723"/>
    </source>
</evidence>
<keyword evidence="1" id="KW-0479">Metal-binding</keyword>
<dbReference type="Pfam" id="PF00172">
    <property type="entry name" value="Zn_clus"/>
    <property type="match status" value="1"/>
</dbReference>
<name>A0A1L9UYZ8_ASPBC</name>
<dbReference type="InterPro" id="IPR007219">
    <property type="entry name" value="XnlR_reg_dom"/>
</dbReference>
<protein>
    <recommendedName>
        <fullName evidence="6">Zn(2)-C6 fungal-type domain-containing protein</fullName>
    </recommendedName>
</protein>
<dbReference type="Gene3D" id="4.10.240.10">
    <property type="entry name" value="Zn(2)-C6 fungal-type DNA-binding domain"/>
    <property type="match status" value="1"/>
</dbReference>
<organism evidence="7 8">
    <name type="scientific">Aspergillus brasiliensis (strain CBS 101740 / IMI 381727 / IBT 21946)</name>
    <dbReference type="NCBI Taxonomy" id="767769"/>
    <lineage>
        <taxon>Eukaryota</taxon>
        <taxon>Fungi</taxon>
        <taxon>Dikarya</taxon>
        <taxon>Ascomycota</taxon>
        <taxon>Pezizomycotina</taxon>
        <taxon>Eurotiomycetes</taxon>
        <taxon>Eurotiomycetidae</taxon>
        <taxon>Eurotiales</taxon>
        <taxon>Aspergillaceae</taxon>
        <taxon>Aspergillus</taxon>
        <taxon>Aspergillus subgen. Circumdati</taxon>
    </lineage>
</organism>
<keyword evidence="5" id="KW-0539">Nucleus</keyword>
<keyword evidence="3" id="KW-0238">DNA-binding</keyword>
<dbReference type="RefSeq" id="XP_067484137.1">
    <property type="nucleotide sequence ID" value="XM_067622066.1"/>
</dbReference>
<evidence type="ECO:0000256" key="5">
    <source>
        <dbReference type="ARBA" id="ARBA00023242"/>
    </source>
</evidence>
<dbReference type="Proteomes" id="UP000184499">
    <property type="component" value="Unassembled WGS sequence"/>
</dbReference>
<dbReference type="PROSITE" id="PS00463">
    <property type="entry name" value="ZN2_CY6_FUNGAL_1"/>
    <property type="match status" value="1"/>
</dbReference>
<dbReference type="GeneID" id="93574554"/>
<dbReference type="InterPro" id="IPR053181">
    <property type="entry name" value="EcdB-like_regulator"/>
</dbReference>
<dbReference type="SMART" id="SM00066">
    <property type="entry name" value="GAL4"/>
    <property type="match status" value="1"/>
</dbReference>